<name>A0A919ERJ4_STRFL</name>
<sequence length="449" mass="48362">MPRPRKKTSSLSHQQQLARALNQACGCGYQEALRRVVEAARQRLLPPVLDQAGRAAALELLLAPDRPVGPQLRPVITEHLQQRMLTAFRAAHWPVEADGAAECGQWTGWPGPVRSSLARTRGPLPRAIPEDPDDPGHNDLTQDPEWTFIAPRIMDLEPEAMVLTLPGSTPAAELVQQVSAAFAAARAAHIAKLSDRRACEVCADPYPADHLLTVTEAARPRVCPACAFSNELVDLHPLQLASDLDRLFHQDITLPAGWTAVAALLACAGGQAFLERLRGDDGRRLAADHWADAGRLWIPLPPAARPAALAGFGPGASLAAVVEAVDRTHPQLTGQVRSLIGDELNAELEDGEDAYDPDNYFVARLWPAVVAYAVCLGTQAQERPRQRPPWHVVDQFAIDSLEDAFEQVGSDLSGAEPGAYWTLTLGVEVVAEALGWPVRTTTTAGGGRA</sequence>
<protein>
    <submittedName>
        <fullName evidence="1">Uncharacterized protein</fullName>
    </submittedName>
</protein>
<reference evidence="1" key="1">
    <citation type="journal article" date="2014" name="Int. J. Syst. Evol. Microbiol.">
        <title>Complete genome sequence of Corynebacterium casei LMG S-19264T (=DSM 44701T), isolated from a smear-ripened cheese.</title>
        <authorList>
            <consortium name="US DOE Joint Genome Institute (JGI-PGF)"/>
            <person name="Walter F."/>
            <person name="Albersmeier A."/>
            <person name="Kalinowski J."/>
            <person name="Ruckert C."/>
        </authorList>
    </citation>
    <scope>NUCLEOTIDE SEQUENCE</scope>
    <source>
        <strain evidence="1">JCM 4122</strain>
    </source>
</reference>
<proteinExistence type="predicted"/>
<reference evidence="1" key="2">
    <citation type="submission" date="2020-09" db="EMBL/GenBank/DDBJ databases">
        <authorList>
            <person name="Sun Q."/>
            <person name="Ohkuma M."/>
        </authorList>
    </citation>
    <scope>NUCLEOTIDE SEQUENCE</scope>
    <source>
        <strain evidence="1">JCM 4122</strain>
    </source>
</reference>
<organism evidence="1 2">
    <name type="scientific">Streptomyces filamentosus</name>
    <name type="common">Streptomyces roseosporus</name>
    <dbReference type="NCBI Taxonomy" id="67294"/>
    <lineage>
        <taxon>Bacteria</taxon>
        <taxon>Bacillati</taxon>
        <taxon>Actinomycetota</taxon>
        <taxon>Actinomycetes</taxon>
        <taxon>Kitasatosporales</taxon>
        <taxon>Streptomycetaceae</taxon>
        <taxon>Streptomyces</taxon>
    </lineage>
</organism>
<dbReference type="Proteomes" id="UP000632849">
    <property type="component" value="Unassembled WGS sequence"/>
</dbReference>
<gene>
    <name evidence="1" type="ORF">GCM10017667_67960</name>
</gene>
<evidence type="ECO:0000313" key="1">
    <source>
        <dbReference type="EMBL" id="GHG22478.1"/>
    </source>
</evidence>
<comment type="caution">
    <text evidence="1">The sequence shown here is derived from an EMBL/GenBank/DDBJ whole genome shotgun (WGS) entry which is preliminary data.</text>
</comment>
<accession>A0A919ERJ4</accession>
<dbReference type="AlphaFoldDB" id="A0A919ERJ4"/>
<keyword evidence="2" id="KW-1185">Reference proteome</keyword>
<dbReference type="RefSeq" id="WP_190044150.1">
    <property type="nucleotide sequence ID" value="NZ_BNBE01000003.1"/>
</dbReference>
<dbReference type="EMBL" id="BNBE01000003">
    <property type="protein sequence ID" value="GHG22478.1"/>
    <property type="molecule type" value="Genomic_DNA"/>
</dbReference>
<evidence type="ECO:0000313" key="2">
    <source>
        <dbReference type="Proteomes" id="UP000632849"/>
    </source>
</evidence>